<keyword evidence="10" id="KW-1185">Reference proteome</keyword>
<evidence type="ECO:0000256" key="2">
    <source>
        <dbReference type="ARBA" id="ARBA00022723"/>
    </source>
</evidence>
<feature type="domain" description="GAG-pre-integrase" evidence="6">
    <location>
        <begin position="395"/>
        <end position="466"/>
    </location>
</feature>
<feature type="domain" description="Retrovirus-related Pol polyprotein from transposon TNT 1-94-like beta-barrel" evidence="7">
    <location>
        <begin position="287"/>
        <end position="358"/>
    </location>
</feature>
<dbReference type="InterPro" id="IPR036397">
    <property type="entry name" value="RNaseH_sf"/>
</dbReference>
<evidence type="ECO:0000259" key="7">
    <source>
        <dbReference type="Pfam" id="PF22936"/>
    </source>
</evidence>
<feature type="region of interest" description="Disordered" evidence="4">
    <location>
        <begin position="125"/>
        <end position="147"/>
    </location>
</feature>
<dbReference type="Gene3D" id="3.30.420.10">
    <property type="entry name" value="Ribonuclease H-like superfamily/Ribonuclease H"/>
    <property type="match status" value="1"/>
</dbReference>
<gene>
    <name evidence="9" type="ORF">Tco_0747889</name>
</gene>
<evidence type="ECO:0000259" key="5">
    <source>
        <dbReference type="Pfam" id="PF07727"/>
    </source>
</evidence>
<dbReference type="Pfam" id="PF13976">
    <property type="entry name" value="gag_pre-integrs"/>
    <property type="match status" value="1"/>
</dbReference>
<dbReference type="Proteomes" id="UP001151760">
    <property type="component" value="Unassembled WGS sequence"/>
</dbReference>
<dbReference type="InterPro" id="IPR025724">
    <property type="entry name" value="GAG-pre-integrase_dom"/>
</dbReference>
<dbReference type="Pfam" id="PF07727">
    <property type="entry name" value="RVT_2"/>
    <property type="match status" value="1"/>
</dbReference>
<dbReference type="InterPro" id="IPR057670">
    <property type="entry name" value="SH3_retrovirus"/>
</dbReference>
<dbReference type="SUPFAM" id="SSF53098">
    <property type="entry name" value="Ribonuclease H-like"/>
    <property type="match status" value="1"/>
</dbReference>
<dbReference type="Pfam" id="PF25597">
    <property type="entry name" value="SH3_retrovirus"/>
    <property type="match status" value="1"/>
</dbReference>
<dbReference type="InterPro" id="IPR013103">
    <property type="entry name" value="RVT_2"/>
</dbReference>
<dbReference type="Pfam" id="PF22936">
    <property type="entry name" value="Pol_BBD"/>
    <property type="match status" value="1"/>
</dbReference>
<reference evidence="9" key="2">
    <citation type="submission" date="2022-01" db="EMBL/GenBank/DDBJ databases">
        <authorList>
            <person name="Yamashiro T."/>
            <person name="Shiraishi A."/>
            <person name="Satake H."/>
            <person name="Nakayama K."/>
        </authorList>
    </citation>
    <scope>NUCLEOTIDE SEQUENCE</scope>
</reference>
<feature type="domain" description="Retroviral polymerase SH3-like" evidence="8">
    <location>
        <begin position="548"/>
        <end position="602"/>
    </location>
</feature>
<evidence type="ECO:0000313" key="10">
    <source>
        <dbReference type="Proteomes" id="UP001151760"/>
    </source>
</evidence>
<dbReference type="InterPro" id="IPR012337">
    <property type="entry name" value="RNaseH-like_sf"/>
</dbReference>
<feature type="domain" description="Reverse transcriptase Ty1/copia-type" evidence="5">
    <location>
        <begin position="829"/>
        <end position="897"/>
    </location>
</feature>
<dbReference type="InterPro" id="IPR039537">
    <property type="entry name" value="Retrotran_Ty1/copia-like"/>
</dbReference>
<evidence type="ECO:0000313" key="9">
    <source>
        <dbReference type="EMBL" id="GJS81348.1"/>
    </source>
</evidence>
<organism evidence="9 10">
    <name type="scientific">Tanacetum coccineum</name>
    <dbReference type="NCBI Taxonomy" id="301880"/>
    <lineage>
        <taxon>Eukaryota</taxon>
        <taxon>Viridiplantae</taxon>
        <taxon>Streptophyta</taxon>
        <taxon>Embryophyta</taxon>
        <taxon>Tracheophyta</taxon>
        <taxon>Spermatophyta</taxon>
        <taxon>Magnoliopsida</taxon>
        <taxon>eudicotyledons</taxon>
        <taxon>Gunneridae</taxon>
        <taxon>Pentapetalae</taxon>
        <taxon>asterids</taxon>
        <taxon>campanulids</taxon>
        <taxon>Asterales</taxon>
        <taxon>Asteraceae</taxon>
        <taxon>Asteroideae</taxon>
        <taxon>Anthemideae</taxon>
        <taxon>Anthemidinae</taxon>
        <taxon>Tanacetum</taxon>
    </lineage>
</organism>
<dbReference type="PANTHER" id="PTHR42648">
    <property type="entry name" value="TRANSPOSASE, PUTATIVE-RELATED"/>
    <property type="match status" value="1"/>
</dbReference>
<keyword evidence="3" id="KW-0378">Hydrolase</keyword>
<evidence type="ECO:0000256" key="3">
    <source>
        <dbReference type="ARBA" id="ARBA00022801"/>
    </source>
</evidence>
<accession>A0ABQ4YX18</accession>
<evidence type="ECO:0000256" key="4">
    <source>
        <dbReference type="SAM" id="MobiDB-lite"/>
    </source>
</evidence>
<dbReference type="PANTHER" id="PTHR42648:SF32">
    <property type="entry name" value="RIBONUCLEASE H-LIKE DOMAIN, GAG-PRE-INTEGRASE DOMAIN PROTEIN-RELATED"/>
    <property type="match status" value="1"/>
</dbReference>
<proteinExistence type="predicted"/>
<name>A0ABQ4YX18_9ASTR</name>
<keyword evidence="2" id="KW-0479">Metal-binding</keyword>
<evidence type="ECO:0000259" key="8">
    <source>
        <dbReference type="Pfam" id="PF25597"/>
    </source>
</evidence>
<evidence type="ECO:0000256" key="1">
    <source>
        <dbReference type="ARBA" id="ARBA00022670"/>
    </source>
</evidence>
<protein>
    <submittedName>
        <fullName evidence="9">Ribonuclease H-like domain-containing protein</fullName>
    </submittedName>
</protein>
<dbReference type="EMBL" id="BQNB010010741">
    <property type="protein sequence ID" value="GJS81348.1"/>
    <property type="molecule type" value="Genomic_DNA"/>
</dbReference>
<reference evidence="9" key="1">
    <citation type="journal article" date="2022" name="Int. J. Mol. Sci.">
        <title>Draft Genome of Tanacetum Coccineum: Genomic Comparison of Closely Related Tanacetum-Family Plants.</title>
        <authorList>
            <person name="Yamashiro T."/>
            <person name="Shiraishi A."/>
            <person name="Nakayama K."/>
            <person name="Satake H."/>
        </authorList>
    </citation>
    <scope>NUCLEOTIDE SEQUENCE</scope>
</reference>
<comment type="caution">
    <text evidence="9">The sequence shown here is derived from an EMBL/GenBank/DDBJ whole genome shotgun (WGS) entry which is preliminary data.</text>
</comment>
<evidence type="ECO:0000259" key="6">
    <source>
        <dbReference type="Pfam" id="PF13976"/>
    </source>
</evidence>
<dbReference type="InterPro" id="IPR054722">
    <property type="entry name" value="PolX-like_BBD"/>
</dbReference>
<keyword evidence="1" id="KW-0645">Protease</keyword>
<sequence length="1281" mass="144399">MFALSSWINALTWKSPLVNSGEEQMSLWKAWVCTHGLPTTQAVNTAHGVSTASTQVNATNSTNIDNLSDAVICAFFASQPNSPQLVHEDLQQIHPDDMEEMDLRWQMTMLTMRANCHKRRHFARECRAPRNQDNKNKESSRRKEGPNYALMAFLSSNSDSEVSNDSTCSKSCLETVKLLKSQNDQLLKDLKKSELMGLGKFMPPTLDLSFIGLDEFVNEHVVENCKAMSSEEEPKVVRKNDDAPIIEEWVSDDEEEAVSQPKNEKKIVRPSIVKKEVEQMDLQDQGVIDSGCSRHMTGNMSYLTDYEEIDGGYVAFGGNPKGGKITGKGTIKTGNLDFENVYFVRELKFNLFLLKRLTPVFDDFTSNSNIVLSPNFKLIDESQVLLRVPRKNNMYSADLKNIFPKGGLTCLFAKATSDDSKLWHRRLGHLNFKTMNKLVKGNLVRGLPSKLFENDQTCVACQKGKQHKASSRTPQQNEVAERRNRTLIKAARTMLADSKLPTTFWAEAVNTACNVQNRVLVVNPHNKTPYELFHGRTPTLSFMRPFGCPVTILNTIDHLGKFNGKADEGFFVGYSLNSKAFRVFNSRTRIVEENLHIRFSKSTPNVVGSGPYWLFDIDALRRTMNYEPIIAGTHDDGKKVNKDPRKESECIDQEKEDNVNNTNNVNTVSSTVNAAGTNEVNAVGEKISIELPFDPTMPALEDASIFDFLSNDEDDGGMADMNNLDTTIQVSLIPTTRIYKDHPLDQVIRDLQSATQTRKMSKNLEEHVFEEPKKVIHAFLPNRKRAIGTKWVFKNKKDEMGIVIRNKVRLVAQGYTQEERIDYDEVFSHIEEEVYVGQPPGFEDPDFPDRVYKVEKALYGLHQDPRAWYETLSTYLLDNEFQRGKIDKTLFIKRYKGDIIMSSMEELTFFLGLQVQQKKDGIFISQDKYVGEILKKFRFTEVKTTSTPMETQKPCSWIVDVCAYARYQVNPKVSHLYAVKRIFRYLKGQPKLGLWYPKDSPFDLVAYKNSDYAGASLYRKSTTGVILNTVRKSKESVRLMMEKLFGMELELILVAQSKNYQWGSTVTCLVVGKKIIITKSTVRRDLQLEDAEGVDCFPNSTIFEQLALMGPKTTAWNEFSSTMASAIICLATNQKFNFSKYIFEREITPKPGPPPWCGCVVAVGGDMPARPPPQAGGVNAAEEQRLAPRGVARTARHHMVRILWWLCTVRLWWSDSATHSAPRAATTVVKPPLGCCRWCSGLAVVKRRDGGGGEGGRSVVDLVGGVAAADGGGWQQQKMVV</sequence>
<feature type="compositionally biased region" description="Basic and acidic residues" evidence="4">
    <location>
        <begin position="125"/>
        <end position="145"/>
    </location>
</feature>